<keyword evidence="11" id="KW-1185">Reference proteome</keyword>
<dbReference type="Proteomes" id="UP000234585">
    <property type="component" value="Unassembled WGS sequence"/>
</dbReference>
<keyword evidence="7" id="KW-0175">Coiled coil</keyword>
<protein>
    <submittedName>
        <fullName evidence="10">RNA polymerase II transcription factor subunit 1</fullName>
    </submittedName>
</protein>
<gene>
    <name evidence="10" type="ORF">BDW47DRAFT_135246</name>
</gene>
<evidence type="ECO:0000313" key="10">
    <source>
        <dbReference type="EMBL" id="PLB33310.1"/>
    </source>
</evidence>
<evidence type="ECO:0000256" key="8">
    <source>
        <dbReference type="SAM" id="MobiDB-lite"/>
    </source>
</evidence>
<feature type="domain" description="BSD" evidence="9">
    <location>
        <begin position="144"/>
        <end position="203"/>
    </location>
</feature>
<dbReference type="PANTHER" id="PTHR12856">
    <property type="entry name" value="TRANSCRIPTION INITIATION FACTOR IIH-RELATED"/>
    <property type="match status" value="1"/>
</dbReference>
<organism evidence="10 11">
    <name type="scientific">Aspergillus candidus</name>
    <dbReference type="NCBI Taxonomy" id="41067"/>
    <lineage>
        <taxon>Eukaryota</taxon>
        <taxon>Fungi</taxon>
        <taxon>Dikarya</taxon>
        <taxon>Ascomycota</taxon>
        <taxon>Pezizomycotina</taxon>
        <taxon>Eurotiomycetes</taxon>
        <taxon>Eurotiomycetidae</taxon>
        <taxon>Eurotiales</taxon>
        <taxon>Aspergillaceae</taxon>
        <taxon>Aspergillus</taxon>
        <taxon>Aspergillus subgen. Circumdati</taxon>
    </lineage>
</organism>
<reference evidence="10 11" key="1">
    <citation type="submission" date="2017-12" db="EMBL/GenBank/DDBJ databases">
        <authorList>
            <consortium name="DOE Joint Genome Institute"/>
            <person name="Haridas S."/>
            <person name="Kjaerbolling I."/>
            <person name="Vesth T.C."/>
            <person name="Frisvad J.C."/>
            <person name="Nybo J.L."/>
            <person name="Theobald S."/>
            <person name="Kuo A."/>
            <person name="Bowyer P."/>
            <person name="Matsuda Y."/>
            <person name="Mondo S."/>
            <person name="Lyhne E.K."/>
            <person name="Kogle M.E."/>
            <person name="Clum A."/>
            <person name="Lipzen A."/>
            <person name="Salamov A."/>
            <person name="Ngan C.Y."/>
            <person name="Daum C."/>
            <person name="Chiniquy J."/>
            <person name="Barry K."/>
            <person name="LaButti K."/>
            <person name="Simmons B.A."/>
            <person name="Magnuson J.K."/>
            <person name="Mortensen U.H."/>
            <person name="Larsen T.O."/>
            <person name="Grigoriev I.V."/>
            <person name="Baker S.E."/>
            <person name="Andersen M.R."/>
            <person name="Nordberg H.P."/>
            <person name="Cantor M.N."/>
            <person name="Hua S.X."/>
        </authorList>
    </citation>
    <scope>NUCLEOTIDE SEQUENCE [LARGE SCALE GENOMIC DNA]</scope>
    <source>
        <strain evidence="10 11">CBS 102.13</strain>
    </source>
</reference>
<dbReference type="CDD" id="cd13229">
    <property type="entry name" value="PH_TFIIH"/>
    <property type="match status" value="1"/>
</dbReference>
<feature type="domain" description="BSD" evidence="9">
    <location>
        <begin position="224"/>
        <end position="275"/>
    </location>
</feature>
<dbReference type="OrthoDB" id="360521at2759"/>
<evidence type="ECO:0000256" key="5">
    <source>
        <dbReference type="ARBA" id="ARBA00023163"/>
    </source>
</evidence>
<dbReference type="RefSeq" id="XP_024667322.1">
    <property type="nucleotide sequence ID" value="XM_024818284.1"/>
</dbReference>
<keyword evidence="5" id="KW-0804">Transcription</keyword>
<dbReference type="Pfam" id="PF08567">
    <property type="entry name" value="PH_TFIIH"/>
    <property type="match status" value="1"/>
</dbReference>
<evidence type="ECO:0000256" key="1">
    <source>
        <dbReference type="ARBA" id="ARBA00004123"/>
    </source>
</evidence>
<dbReference type="Gene3D" id="2.30.29.30">
    <property type="entry name" value="Pleckstrin-homology domain (PH domain)/Phosphotyrosine-binding domain (PTB)"/>
    <property type="match status" value="1"/>
</dbReference>
<dbReference type="InterPro" id="IPR035925">
    <property type="entry name" value="BSD_dom_sf"/>
</dbReference>
<dbReference type="SUPFAM" id="SSF50729">
    <property type="entry name" value="PH domain-like"/>
    <property type="match status" value="1"/>
</dbReference>
<dbReference type="GO" id="GO:0006351">
    <property type="term" value="P:DNA-templated transcription"/>
    <property type="evidence" value="ECO:0007669"/>
    <property type="project" value="InterPro"/>
</dbReference>
<dbReference type="GO" id="GO:0006289">
    <property type="term" value="P:nucleotide-excision repair"/>
    <property type="evidence" value="ECO:0007669"/>
    <property type="project" value="InterPro"/>
</dbReference>
<dbReference type="InterPro" id="IPR027079">
    <property type="entry name" value="Tfb1/GTF2H1"/>
</dbReference>
<dbReference type="SMART" id="SM00751">
    <property type="entry name" value="BSD"/>
    <property type="match status" value="2"/>
</dbReference>
<evidence type="ECO:0000256" key="4">
    <source>
        <dbReference type="ARBA" id="ARBA00023015"/>
    </source>
</evidence>
<feature type="region of interest" description="Disordered" evidence="8">
    <location>
        <begin position="443"/>
        <end position="478"/>
    </location>
</feature>
<dbReference type="Pfam" id="PF03909">
    <property type="entry name" value="BSD"/>
    <property type="match status" value="2"/>
</dbReference>
<feature type="compositionally biased region" description="Polar residues" evidence="8">
    <location>
        <begin position="463"/>
        <end position="478"/>
    </location>
</feature>
<dbReference type="AlphaFoldDB" id="A0A2I2EY61"/>
<feature type="region of interest" description="Disordered" evidence="8">
    <location>
        <begin position="316"/>
        <end position="335"/>
    </location>
</feature>
<feature type="coiled-coil region" evidence="7">
    <location>
        <begin position="542"/>
        <end position="580"/>
    </location>
</feature>
<evidence type="ECO:0000256" key="3">
    <source>
        <dbReference type="ARBA" id="ARBA00022737"/>
    </source>
</evidence>
<dbReference type="FunFam" id="2.30.29.30:FF:000406">
    <property type="entry name" value="Putative RNA polymerase II transcription factor related protein"/>
    <property type="match status" value="1"/>
</dbReference>
<evidence type="ECO:0000256" key="2">
    <source>
        <dbReference type="ARBA" id="ARBA00009448"/>
    </source>
</evidence>
<dbReference type="GeneID" id="36525444"/>
<accession>A0A2I2EY61</accession>
<evidence type="ECO:0000259" key="9">
    <source>
        <dbReference type="PROSITE" id="PS50858"/>
    </source>
</evidence>
<evidence type="ECO:0000256" key="7">
    <source>
        <dbReference type="SAM" id="Coils"/>
    </source>
</evidence>
<dbReference type="Gene3D" id="1.10.3970.10">
    <property type="entry name" value="BSD domain"/>
    <property type="match status" value="1"/>
</dbReference>
<evidence type="ECO:0000256" key="6">
    <source>
        <dbReference type="ARBA" id="ARBA00023242"/>
    </source>
</evidence>
<feature type="compositionally biased region" description="Basic and acidic residues" evidence="8">
    <location>
        <begin position="319"/>
        <end position="334"/>
    </location>
</feature>
<dbReference type="EMBL" id="KZ559213">
    <property type="protein sequence ID" value="PLB33310.1"/>
    <property type="molecule type" value="Genomic_DNA"/>
</dbReference>
<dbReference type="GO" id="GO:0000439">
    <property type="term" value="C:transcription factor TFIIH core complex"/>
    <property type="evidence" value="ECO:0007669"/>
    <property type="project" value="InterPro"/>
</dbReference>
<dbReference type="InterPro" id="IPR005607">
    <property type="entry name" value="BSD_dom"/>
</dbReference>
<evidence type="ECO:0000313" key="11">
    <source>
        <dbReference type="Proteomes" id="UP000234585"/>
    </source>
</evidence>
<feature type="region of interest" description="Disordered" evidence="8">
    <location>
        <begin position="107"/>
        <end position="130"/>
    </location>
</feature>
<keyword evidence="6" id="KW-0539">Nucleus</keyword>
<proteinExistence type="inferred from homology"/>
<sequence>MAPPSGSAAYKKKDGTLTMAQDSQSISWTPAAGGPGAITLPISQITNLQQTPASSQKVMLKIFVVPVNAPNAPEQYVFSFTAGDNARPEADAIKDALSAAIQAAKSTQMTPVATPTPAPGNGEPASTPAVAVTAAQTGAGPHPWDDDKRLKWDVELQQSLLRADPALQRMFTELLKTKPDSLTAGQFMSQFWSARLHLLRAHAIERAQTRGSYNVLSTLKPRVEDNVTKLNISKEQIQLIFNQHPLVKRVYDETVPKLSEQQFWSRFFQSRLFKKLRGERISETDATDTVLDKYLKADESGNLPREMHVPHFLDLGANDQDHSQRRGNRPDIDMRPSTVEKVPIIRSLNALSEKIMANVAPADGDPHAPRGIDEETYNQLQLRDLRGDEPQDRIRLNIRDQSRFFSSQTNDSADAQSRLFSQQDPEKILNDLRIEIEYHLPSDGTAPLGKLVEPDDDNEDDPSTNAPPQVGSRASLQRASAQILTAIRERRAQTEVGSTTDTYGLSTALYDRLTLTHATSTEFLHQFWQAFLSGNPDRAGEVASLAESLNRAQERISAVANDAEAERQVEVDKLKRQAREMLEATGRRRRVNLEGVPGGAGAVRQLLGPTVRALEAALGKYKKALAEEMKMVEDNK</sequence>
<comment type="subcellular location">
    <subcellularLocation>
        <location evidence="1">Nucleus</location>
    </subcellularLocation>
</comment>
<name>A0A2I2EY61_ASPCN</name>
<dbReference type="InterPro" id="IPR011993">
    <property type="entry name" value="PH-like_dom_sf"/>
</dbReference>
<comment type="similarity">
    <text evidence="2">Belongs to the TFB1 family.</text>
</comment>
<keyword evidence="4" id="KW-0805">Transcription regulation</keyword>
<dbReference type="STRING" id="41067.A0A2I2EY61"/>
<keyword evidence="3" id="KW-0677">Repeat</keyword>
<dbReference type="PROSITE" id="PS50858">
    <property type="entry name" value="BSD"/>
    <property type="match status" value="2"/>
</dbReference>
<dbReference type="InterPro" id="IPR013876">
    <property type="entry name" value="TFIIH_BTF_p62_N"/>
</dbReference>